<dbReference type="PhylomeDB" id="B3RMG3"/>
<feature type="domain" description="WKF" evidence="2">
    <location>
        <begin position="56"/>
        <end position="117"/>
    </location>
</feature>
<name>B3RMG3_TRIAD</name>
<dbReference type="OrthoDB" id="10261563at2759"/>
<organism evidence="3 4">
    <name type="scientific">Trichoplax adhaerens</name>
    <name type="common">Trichoplax reptans</name>
    <dbReference type="NCBI Taxonomy" id="10228"/>
    <lineage>
        <taxon>Eukaryota</taxon>
        <taxon>Metazoa</taxon>
        <taxon>Placozoa</taxon>
        <taxon>Uniplacotomia</taxon>
        <taxon>Trichoplacea</taxon>
        <taxon>Trichoplacidae</taxon>
        <taxon>Trichoplax</taxon>
    </lineage>
</organism>
<reference evidence="3 4" key="1">
    <citation type="journal article" date="2008" name="Nature">
        <title>The Trichoplax genome and the nature of placozoans.</title>
        <authorList>
            <person name="Srivastava M."/>
            <person name="Begovic E."/>
            <person name="Chapman J."/>
            <person name="Putnam N.H."/>
            <person name="Hellsten U."/>
            <person name="Kawashima T."/>
            <person name="Kuo A."/>
            <person name="Mitros T."/>
            <person name="Salamov A."/>
            <person name="Carpenter M.L."/>
            <person name="Signorovitch A.Y."/>
            <person name="Moreno M.A."/>
            <person name="Kamm K."/>
            <person name="Grimwood J."/>
            <person name="Schmutz J."/>
            <person name="Shapiro H."/>
            <person name="Grigoriev I.V."/>
            <person name="Buss L.W."/>
            <person name="Schierwater B."/>
            <person name="Dellaporta S.L."/>
            <person name="Rokhsar D.S."/>
        </authorList>
    </citation>
    <scope>NUCLEOTIDE SEQUENCE [LARGE SCALE GENOMIC DNA]</scope>
    <source>
        <strain evidence="3 4">Grell-BS-1999</strain>
    </source>
</reference>
<dbReference type="Pfam" id="PF10180">
    <property type="entry name" value="WKF"/>
    <property type="match status" value="1"/>
</dbReference>
<dbReference type="PANTHER" id="PTHR22306:SF2">
    <property type="entry name" value="CHROMOSOME 7 OPEN READING FRAME 50"/>
    <property type="match status" value="1"/>
</dbReference>
<evidence type="ECO:0000313" key="3">
    <source>
        <dbReference type="EMBL" id="EDV28359.1"/>
    </source>
</evidence>
<dbReference type="OMA" id="INIQYSA"/>
<dbReference type="STRING" id="10228.B3RMG3"/>
<dbReference type="FunCoup" id="B3RMG3">
    <property type="interactions" value="363"/>
</dbReference>
<dbReference type="KEGG" id="tad:TRIADDRAFT_53944"/>
<feature type="compositionally biased region" description="Basic residues" evidence="1">
    <location>
        <begin position="1"/>
        <end position="24"/>
    </location>
</feature>
<protein>
    <recommendedName>
        <fullName evidence="2">WKF domain-containing protein</fullName>
    </recommendedName>
</protein>
<accession>B3RMG3</accession>
<dbReference type="RefSeq" id="XP_002110193.1">
    <property type="nucleotide sequence ID" value="XM_002110157.1"/>
</dbReference>
<keyword evidence="4" id="KW-1185">Reference proteome</keyword>
<dbReference type="InterPro" id="IPR019327">
    <property type="entry name" value="WKF"/>
</dbReference>
<dbReference type="AlphaFoldDB" id="B3RMG3"/>
<evidence type="ECO:0000256" key="1">
    <source>
        <dbReference type="SAM" id="MobiDB-lite"/>
    </source>
</evidence>
<dbReference type="CTD" id="6750896"/>
<dbReference type="eggNOG" id="KOG4829">
    <property type="taxonomic scope" value="Eukaryota"/>
</dbReference>
<dbReference type="PANTHER" id="PTHR22306">
    <property type="entry name" value="CHROMOSOME 7 OPEN READING FRAME 50"/>
    <property type="match status" value="1"/>
</dbReference>
<proteinExistence type="predicted"/>
<sequence>MKTNNKKKKNKKNKSRKSKAKNKLNQKGLASTENASVPDPKLQDTTTGNDTHPAIDYLRKWQDDRSNWSFKKNRQVWLLKNMMDVSKVSESDFKTLIKYMQGLRGSARDTTLKFAKERMDQADSVDVSKALTCSIAS</sequence>
<evidence type="ECO:0000259" key="2">
    <source>
        <dbReference type="Pfam" id="PF10180"/>
    </source>
</evidence>
<dbReference type="Proteomes" id="UP000009022">
    <property type="component" value="Unassembled WGS sequence"/>
</dbReference>
<dbReference type="InParanoid" id="B3RMG3"/>
<feature type="region of interest" description="Disordered" evidence="1">
    <location>
        <begin position="1"/>
        <end position="53"/>
    </location>
</feature>
<gene>
    <name evidence="3" type="ORF">TRIADDRAFT_53944</name>
</gene>
<dbReference type="EMBL" id="DS985242">
    <property type="protein sequence ID" value="EDV28359.1"/>
    <property type="molecule type" value="Genomic_DNA"/>
</dbReference>
<dbReference type="HOGENOM" id="CLU_091382_2_0_1"/>
<dbReference type="GeneID" id="6750896"/>
<evidence type="ECO:0000313" key="4">
    <source>
        <dbReference type="Proteomes" id="UP000009022"/>
    </source>
</evidence>